<dbReference type="OrthoDB" id="1736143at2759"/>
<sequence>MSREYSVVEQLHKHLACISVLVLLLNSEIHRNALIKLLNETYVADDISVIKLDHLIGNISADNFISFSDDEIPPGGMRSTKALHITTRCKGYMLPGVLIDNGSVLNVLPLSTLNRLPIDSSYMKTCQNIVRAFDGTERKVMGRIEIPLLIGPNTYKVDFLVMDIRPFYNGLLGRPWIHSTGVVTLSLQQKLKLVTEGQLITINAEKDIIASVTSDVPYIENNTEAIKCSFRLLEFVNVTFIIEGGNVPVPKISKATWMSLRLMVGKGALPGRRLGKYLHGRVEVLGLVDKRDRFGLGHRPNAKQRKEEVKRKQERRMARLSWAEIHWFLWVFFRTNNRSPDIHVMSNAAMDPELPCARDMCLEGSQDFIDDGDCSLSPDLLRMVEWEEKLILAHKETIENVILEEGKEVKIGTCINEETRQNLVKLLLQFKDVFTW</sequence>
<keyword evidence="2" id="KW-1185">Reference proteome</keyword>
<accession>A0A5B6UQW5</accession>
<gene>
    <name evidence="1" type="ORF">EPI10_027100</name>
</gene>
<dbReference type="PANTHER" id="PTHR32108:SF5">
    <property type="entry name" value="DYNACTIN SUBUNIT 1-LIKE"/>
    <property type="match status" value="1"/>
</dbReference>
<dbReference type="InterPro" id="IPR021109">
    <property type="entry name" value="Peptidase_aspartic_dom_sf"/>
</dbReference>
<reference evidence="2" key="1">
    <citation type="journal article" date="2019" name="Plant Biotechnol. J.">
        <title>Genome sequencing of the Australian wild diploid species Gossypium australe highlights disease resistance and delayed gland morphogenesis.</title>
        <authorList>
            <person name="Cai Y."/>
            <person name="Cai X."/>
            <person name="Wang Q."/>
            <person name="Wang P."/>
            <person name="Zhang Y."/>
            <person name="Cai C."/>
            <person name="Xu Y."/>
            <person name="Wang K."/>
            <person name="Zhou Z."/>
            <person name="Wang C."/>
            <person name="Geng S."/>
            <person name="Li B."/>
            <person name="Dong Q."/>
            <person name="Hou Y."/>
            <person name="Wang H."/>
            <person name="Ai P."/>
            <person name="Liu Z."/>
            <person name="Yi F."/>
            <person name="Sun M."/>
            <person name="An G."/>
            <person name="Cheng J."/>
            <person name="Zhang Y."/>
            <person name="Shi Q."/>
            <person name="Xie Y."/>
            <person name="Shi X."/>
            <person name="Chang Y."/>
            <person name="Huang F."/>
            <person name="Chen Y."/>
            <person name="Hong S."/>
            <person name="Mi L."/>
            <person name="Sun Q."/>
            <person name="Zhang L."/>
            <person name="Zhou B."/>
            <person name="Peng R."/>
            <person name="Zhang X."/>
            <person name="Liu F."/>
        </authorList>
    </citation>
    <scope>NUCLEOTIDE SEQUENCE [LARGE SCALE GENOMIC DNA]</scope>
    <source>
        <strain evidence="2">cv. PA1801</strain>
    </source>
</reference>
<comment type="caution">
    <text evidence="1">The sequence shown here is derived from an EMBL/GenBank/DDBJ whole genome shotgun (WGS) entry which is preliminary data.</text>
</comment>
<organism evidence="1 2">
    <name type="scientific">Gossypium australe</name>
    <dbReference type="NCBI Taxonomy" id="47621"/>
    <lineage>
        <taxon>Eukaryota</taxon>
        <taxon>Viridiplantae</taxon>
        <taxon>Streptophyta</taxon>
        <taxon>Embryophyta</taxon>
        <taxon>Tracheophyta</taxon>
        <taxon>Spermatophyta</taxon>
        <taxon>Magnoliopsida</taxon>
        <taxon>eudicotyledons</taxon>
        <taxon>Gunneridae</taxon>
        <taxon>Pentapetalae</taxon>
        <taxon>rosids</taxon>
        <taxon>malvids</taxon>
        <taxon>Malvales</taxon>
        <taxon>Malvaceae</taxon>
        <taxon>Malvoideae</taxon>
        <taxon>Gossypium</taxon>
    </lineage>
</organism>
<dbReference type="PANTHER" id="PTHR32108">
    <property type="entry name" value="DNA-DIRECTED RNA POLYMERASE SUBUNIT ALPHA"/>
    <property type="match status" value="1"/>
</dbReference>
<name>A0A5B6UQW5_9ROSI</name>
<dbReference type="Proteomes" id="UP000325315">
    <property type="component" value="Unassembled WGS sequence"/>
</dbReference>
<dbReference type="Gene3D" id="2.40.70.10">
    <property type="entry name" value="Acid Proteases"/>
    <property type="match status" value="1"/>
</dbReference>
<dbReference type="AlphaFoldDB" id="A0A5B6UQW5"/>
<proteinExistence type="predicted"/>
<dbReference type="CDD" id="cd00303">
    <property type="entry name" value="retropepsin_like"/>
    <property type="match status" value="1"/>
</dbReference>
<dbReference type="EMBL" id="SMMG02000009">
    <property type="protein sequence ID" value="KAA3460440.1"/>
    <property type="molecule type" value="Genomic_DNA"/>
</dbReference>
<protein>
    <submittedName>
        <fullName evidence="1">Uncharacterized protein</fullName>
    </submittedName>
</protein>
<evidence type="ECO:0000313" key="2">
    <source>
        <dbReference type="Proteomes" id="UP000325315"/>
    </source>
</evidence>
<evidence type="ECO:0000313" key="1">
    <source>
        <dbReference type="EMBL" id="KAA3460440.1"/>
    </source>
</evidence>